<protein>
    <submittedName>
        <fullName evidence="2">Helix-turn-helix transcriptional regulator</fullName>
    </submittedName>
</protein>
<organism evidence="2 3">
    <name type="scientific">Sphingobacterium phlebotomi</name>
    <dbReference type="NCBI Taxonomy" id="2605433"/>
    <lineage>
        <taxon>Bacteria</taxon>
        <taxon>Pseudomonadati</taxon>
        <taxon>Bacteroidota</taxon>
        <taxon>Sphingobacteriia</taxon>
        <taxon>Sphingobacteriales</taxon>
        <taxon>Sphingobacteriaceae</taxon>
        <taxon>Sphingobacterium</taxon>
    </lineage>
</organism>
<sequence>MGHYTKLGRYLVRNKINQKYIVENTGFSAEKVSNYYIEDRTLVYADEFYKIIKCTSLDFDDSCAEIFKDIDITNYESKWQSELGIFLFGYFKPLSYLQEKTGIDGVRLNKLLTDKKKRPYAAELYLIAKALNLKPSQLFDYFYGDGERPVVGA</sequence>
<proteinExistence type="predicted"/>
<gene>
    <name evidence="2" type="ORF">FXV77_06965</name>
</gene>
<name>A0A5D4H9K0_9SPHI</name>
<dbReference type="InterPro" id="IPR001387">
    <property type="entry name" value="Cro/C1-type_HTH"/>
</dbReference>
<dbReference type="EMBL" id="VTAV01000003">
    <property type="protein sequence ID" value="TYR36913.1"/>
    <property type="molecule type" value="Genomic_DNA"/>
</dbReference>
<dbReference type="RefSeq" id="WP_148918500.1">
    <property type="nucleotide sequence ID" value="NZ_VTAV01000003.1"/>
</dbReference>
<reference evidence="2 3" key="1">
    <citation type="submission" date="2019-08" db="EMBL/GenBank/DDBJ databases">
        <title>Phlebobacter frassis gen. nov. sp. nov., a new member of family Sphingobacteriaceae isolated from sand fly rearing media.</title>
        <authorList>
            <person name="Kakumanu M.L."/>
            <person name="Marayati B.F."/>
            <person name="Wada-Katsumata A."/>
            <person name="Wasserberg G."/>
            <person name="Schal C."/>
            <person name="Apperson C.S."/>
            <person name="Ponnusamy L."/>
        </authorList>
    </citation>
    <scope>NUCLEOTIDE SEQUENCE [LARGE SCALE GENOMIC DNA]</scope>
    <source>
        <strain evidence="2 3">SSI9</strain>
    </source>
</reference>
<keyword evidence="3" id="KW-1185">Reference proteome</keyword>
<accession>A0A5D4H9K0</accession>
<dbReference type="AlphaFoldDB" id="A0A5D4H9K0"/>
<evidence type="ECO:0000313" key="3">
    <source>
        <dbReference type="Proteomes" id="UP000322362"/>
    </source>
</evidence>
<comment type="caution">
    <text evidence="2">The sequence shown here is derived from an EMBL/GenBank/DDBJ whole genome shotgun (WGS) entry which is preliminary data.</text>
</comment>
<feature type="domain" description="HTH cro/C1-type" evidence="1">
    <location>
        <begin position="97"/>
        <end position="141"/>
    </location>
</feature>
<dbReference type="Proteomes" id="UP000322362">
    <property type="component" value="Unassembled WGS sequence"/>
</dbReference>
<evidence type="ECO:0000313" key="2">
    <source>
        <dbReference type="EMBL" id="TYR36913.1"/>
    </source>
</evidence>
<dbReference type="Pfam" id="PF13443">
    <property type="entry name" value="HTH_26"/>
    <property type="match status" value="1"/>
</dbReference>
<evidence type="ECO:0000259" key="1">
    <source>
        <dbReference type="Pfam" id="PF13443"/>
    </source>
</evidence>